<dbReference type="PANTHER" id="PTHR43133:SF46">
    <property type="entry name" value="RNA POLYMERASE SIGMA-70 FACTOR ECF SUBFAMILY"/>
    <property type="match status" value="1"/>
</dbReference>
<evidence type="ECO:0000256" key="1">
    <source>
        <dbReference type="ARBA" id="ARBA00010641"/>
    </source>
</evidence>
<accession>A0AA37P4J0</accession>
<evidence type="ECO:0000259" key="6">
    <source>
        <dbReference type="Pfam" id="PF08281"/>
    </source>
</evidence>
<dbReference type="CDD" id="cd06171">
    <property type="entry name" value="Sigma70_r4"/>
    <property type="match status" value="1"/>
</dbReference>
<dbReference type="InterPro" id="IPR013249">
    <property type="entry name" value="RNA_pol_sigma70_r4_t2"/>
</dbReference>
<dbReference type="InterPro" id="IPR013324">
    <property type="entry name" value="RNA_pol_sigma_r3/r4-like"/>
</dbReference>
<dbReference type="SUPFAM" id="SSF88946">
    <property type="entry name" value="Sigma2 domain of RNA polymerase sigma factors"/>
    <property type="match status" value="1"/>
</dbReference>
<dbReference type="GO" id="GO:0000428">
    <property type="term" value="C:DNA-directed RNA polymerase complex"/>
    <property type="evidence" value="ECO:0007669"/>
    <property type="project" value="UniProtKB-KW"/>
</dbReference>
<feature type="domain" description="RNA polymerase sigma-70 region 2" evidence="5">
    <location>
        <begin position="22"/>
        <end position="87"/>
    </location>
</feature>
<gene>
    <name evidence="7" type="ORF">CE91St16_33460</name>
</gene>
<evidence type="ECO:0000313" key="8">
    <source>
        <dbReference type="Proteomes" id="UP001055105"/>
    </source>
</evidence>
<dbReference type="InterPro" id="IPR039425">
    <property type="entry name" value="RNA_pol_sigma-70-like"/>
</dbReference>
<dbReference type="InterPro" id="IPR014327">
    <property type="entry name" value="RNA_pol_sigma70_bacteroid"/>
</dbReference>
<comment type="caution">
    <text evidence="7">The sequence shown here is derived from an EMBL/GenBank/DDBJ whole genome shotgun (WGS) entry which is preliminary data.</text>
</comment>
<dbReference type="InterPro" id="IPR014284">
    <property type="entry name" value="RNA_pol_sigma-70_dom"/>
</dbReference>
<reference evidence="7" key="1">
    <citation type="submission" date="2022-01" db="EMBL/GenBank/DDBJ databases">
        <title>Novel bile acid biosynthetic pathways are enriched in the microbiome of centenarians.</title>
        <authorList>
            <person name="Sato Y."/>
            <person name="Atarashi K."/>
            <person name="Plichta R.D."/>
            <person name="Arai Y."/>
            <person name="Sasajima S."/>
            <person name="Kearney M.S."/>
            <person name="Suda W."/>
            <person name="Takeshita K."/>
            <person name="Sasaki T."/>
            <person name="Okamoto S."/>
            <person name="Skelly N.A."/>
            <person name="Okamura Y."/>
            <person name="Vlamakis H."/>
            <person name="Li Y."/>
            <person name="Tanoue T."/>
            <person name="Takei H."/>
            <person name="Nittono H."/>
            <person name="Narushima S."/>
            <person name="Irie J."/>
            <person name="Itoh H."/>
            <person name="Moriya K."/>
            <person name="Sugiura Y."/>
            <person name="Suematsu M."/>
            <person name="Moritoki N."/>
            <person name="Shibata S."/>
            <person name="Littman R.D."/>
            <person name="Fischbach A.M."/>
            <person name="Uwamino Y."/>
            <person name="Inoue T."/>
            <person name="Honda A."/>
            <person name="Hattori M."/>
            <person name="Murai T."/>
            <person name="Xavier J.R."/>
            <person name="Hirose N."/>
            <person name="Honda K."/>
        </authorList>
    </citation>
    <scope>NUCLEOTIDE SEQUENCE</scope>
    <source>
        <strain evidence="7">CE91-St16</strain>
    </source>
</reference>
<dbReference type="GO" id="GO:0006352">
    <property type="term" value="P:DNA-templated transcription initiation"/>
    <property type="evidence" value="ECO:0007669"/>
    <property type="project" value="InterPro"/>
</dbReference>
<dbReference type="AlphaFoldDB" id="A0AA37P4J0"/>
<comment type="similarity">
    <text evidence="1">Belongs to the sigma-70 factor family. ECF subfamily.</text>
</comment>
<evidence type="ECO:0000256" key="3">
    <source>
        <dbReference type="ARBA" id="ARBA00023082"/>
    </source>
</evidence>
<proteinExistence type="inferred from homology"/>
<keyword evidence="2" id="KW-0805">Transcription regulation</keyword>
<dbReference type="SUPFAM" id="SSF88659">
    <property type="entry name" value="Sigma3 and sigma4 domains of RNA polymerase sigma factors"/>
    <property type="match status" value="1"/>
</dbReference>
<dbReference type="GO" id="GO:0016987">
    <property type="term" value="F:sigma factor activity"/>
    <property type="evidence" value="ECO:0007669"/>
    <property type="project" value="UniProtKB-KW"/>
</dbReference>
<evidence type="ECO:0000313" key="7">
    <source>
        <dbReference type="EMBL" id="GKI20438.1"/>
    </source>
</evidence>
<dbReference type="GeneID" id="79837885"/>
<protein>
    <submittedName>
        <fullName evidence="7">DNA-directed RNA polymerase sigma-70 factor</fullName>
    </submittedName>
</protein>
<dbReference type="InterPro" id="IPR007627">
    <property type="entry name" value="RNA_pol_sigma70_r2"/>
</dbReference>
<dbReference type="Pfam" id="PF08281">
    <property type="entry name" value="Sigma70_r4_2"/>
    <property type="match status" value="1"/>
</dbReference>
<keyword evidence="3" id="KW-0731">Sigma factor</keyword>
<dbReference type="EMBL" id="BQOL01000002">
    <property type="protein sequence ID" value="GKI20438.1"/>
    <property type="molecule type" value="Genomic_DNA"/>
</dbReference>
<name>A0AA37P4J0_9BACT</name>
<dbReference type="InterPro" id="IPR036388">
    <property type="entry name" value="WH-like_DNA-bd_sf"/>
</dbReference>
<dbReference type="PANTHER" id="PTHR43133">
    <property type="entry name" value="RNA POLYMERASE ECF-TYPE SIGMA FACTO"/>
    <property type="match status" value="1"/>
</dbReference>
<evidence type="ECO:0000256" key="2">
    <source>
        <dbReference type="ARBA" id="ARBA00023015"/>
    </source>
</evidence>
<feature type="domain" description="RNA polymerase sigma factor 70 region 4 type 2" evidence="6">
    <location>
        <begin position="119"/>
        <end position="171"/>
    </location>
</feature>
<dbReference type="Gene3D" id="1.10.10.10">
    <property type="entry name" value="Winged helix-like DNA-binding domain superfamily/Winged helix DNA-binding domain"/>
    <property type="match status" value="1"/>
</dbReference>
<dbReference type="RefSeq" id="WP_195290282.1">
    <property type="nucleotide sequence ID" value="NZ_AP025581.1"/>
</dbReference>
<evidence type="ECO:0000259" key="5">
    <source>
        <dbReference type="Pfam" id="PF04542"/>
    </source>
</evidence>
<keyword evidence="4" id="KW-0804">Transcription</keyword>
<evidence type="ECO:0000256" key="4">
    <source>
        <dbReference type="ARBA" id="ARBA00023163"/>
    </source>
</evidence>
<dbReference type="Gene3D" id="1.10.1740.10">
    <property type="match status" value="1"/>
</dbReference>
<dbReference type="GO" id="GO:0003677">
    <property type="term" value="F:DNA binding"/>
    <property type="evidence" value="ECO:0007669"/>
    <property type="project" value="InterPro"/>
</dbReference>
<dbReference type="Pfam" id="PF04542">
    <property type="entry name" value="Sigma70_r2"/>
    <property type="match status" value="1"/>
</dbReference>
<keyword evidence="7" id="KW-0240">DNA-directed RNA polymerase</keyword>
<dbReference type="Proteomes" id="UP001055105">
    <property type="component" value="Unassembled WGS sequence"/>
</dbReference>
<sequence length="182" mass="21624">MDEEQLLLDKLGRGDVDALDTLYVRYAPKVYDFSLRFLKNEAEAEDVTQDIFLQVWDNRSLMGQVVSIRAYLFRMTRNTIFNRFKRSKMHLQYIRQSETREAELSVDPGRRITTEDLLEMIELAIENLPEQCRRVFKMSRYEHLSYNEIAERLGISPHTVQFHISEALSRLRKLMPALLFFI</sequence>
<dbReference type="NCBIfam" id="TIGR02937">
    <property type="entry name" value="sigma70-ECF"/>
    <property type="match status" value="1"/>
</dbReference>
<organism evidence="7 8">
    <name type="scientific">Alistipes finegoldii</name>
    <dbReference type="NCBI Taxonomy" id="214856"/>
    <lineage>
        <taxon>Bacteria</taxon>
        <taxon>Pseudomonadati</taxon>
        <taxon>Bacteroidota</taxon>
        <taxon>Bacteroidia</taxon>
        <taxon>Bacteroidales</taxon>
        <taxon>Rikenellaceae</taxon>
        <taxon>Alistipes</taxon>
    </lineage>
</organism>
<dbReference type="NCBIfam" id="TIGR02985">
    <property type="entry name" value="Sig70_bacteroi1"/>
    <property type="match status" value="1"/>
</dbReference>
<dbReference type="InterPro" id="IPR013325">
    <property type="entry name" value="RNA_pol_sigma_r2"/>
</dbReference>